<keyword evidence="4 5" id="KW-0175">Coiled coil</keyword>
<dbReference type="InterPro" id="IPR026109">
    <property type="entry name" value="GKAP1"/>
</dbReference>
<comment type="caution">
    <text evidence="7">The sequence shown here is derived from an EMBL/GenBank/DDBJ whole genome shotgun (WGS) entry which is preliminary data.</text>
</comment>
<evidence type="ECO:0000313" key="8">
    <source>
        <dbReference type="Proteomes" id="UP000593565"/>
    </source>
</evidence>
<feature type="compositionally biased region" description="Polar residues" evidence="6">
    <location>
        <begin position="568"/>
        <end position="581"/>
    </location>
</feature>
<dbReference type="InterPro" id="IPR019438">
    <property type="entry name" value="Q_salvage"/>
</dbReference>
<feature type="compositionally biased region" description="Basic and acidic residues" evidence="6">
    <location>
        <begin position="353"/>
        <end position="365"/>
    </location>
</feature>
<protein>
    <recommendedName>
        <fullName evidence="9">Queuosine salvage protein</fullName>
    </recommendedName>
</protein>
<dbReference type="Pfam" id="PF10343">
    <property type="entry name" value="Q_salvage"/>
    <property type="match status" value="1"/>
</dbReference>
<evidence type="ECO:0000256" key="6">
    <source>
        <dbReference type="SAM" id="MobiDB-lite"/>
    </source>
</evidence>
<comment type="subcellular location">
    <subcellularLocation>
        <location evidence="1">Golgi apparatus</location>
    </subcellularLocation>
</comment>
<dbReference type="AlphaFoldDB" id="A0A7J5ZLS7"/>
<evidence type="ECO:0000256" key="1">
    <source>
        <dbReference type="ARBA" id="ARBA00004555"/>
    </source>
</evidence>
<dbReference type="PRINTS" id="PR02083">
    <property type="entry name" value="GKINASEAP1"/>
</dbReference>
<evidence type="ECO:0000313" key="7">
    <source>
        <dbReference type="EMBL" id="KAF4070527.1"/>
    </source>
</evidence>
<feature type="region of interest" description="Disordered" evidence="6">
    <location>
        <begin position="474"/>
        <end position="546"/>
    </location>
</feature>
<feature type="compositionally biased region" description="Low complexity" evidence="6">
    <location>
        <begin position="366"/>
        <end position="380"/>
    </location>
</feature>
<evidence type="ECO:0000256" key="5">
    <source>
        <dbReference type="SAM" id="Coils"/>
    </source>
</evidence>
<feature type="compositionally biased region" description="Basic and acidic residues" evidence="6">
    <location>
        <begin position="526"/>
        <end position="546"/>
    </location>
</feature>
<evidence type="ECO:0000256" key="3">
    <source>
        <dbReference type="ARBA" id="ARBA00023034"/>
    </source>
</evidence>
<proteinExistence type="inferred from homology"/>
<comment type="similarity">
    <text evidence="2">Belongs to the GKAP1 family.</text>
</comment>
<keyword evidence="3" id="KW-0333">Golgi apparatus</keyword>
<keyword evidence="8" id="KW-1185">Reference proteome</keyword>
<organism evidence="7 8">
    <name type="scientific">Ameiurus melas</name>
    <name type="common">Black bullhead</name>
    <name type="synonym">Silurus melas</name>
    <dbReference type="NCBI Taxonomy" id="219545"/>
    <lineage>
        <taxon>Eukaryota</taxon>
        <taxon>Metazoa</taxon>
        <taxon>Chordata</taxon>
        <taxon>Craniata</taxon>
        <taxon>Vertebrata</taxon>
        <taxon>Euteleostomi</taxon>
        <taxon>Actinopterygii</taxon>
        <taxon>Neopterygii</taxon>
        <taxon>Teleostei</taxon>
        <taxon>Ostariophysi</taxon>
        <taxon>Siluriformes</taxon>
        <taxon>Ictaluridae</taxon>
        <taxon>Ameiurus</taxon>
    </lineage>
</organism>
<evidence type="ECO:0000256" key="4">
    <source>
        <dbReference type="ARBA" id="ARBA00023054"/>
    </source>
</evidence>
<gene>
    <name evidence="7" type="ORF">AMELA_G00286360</name>
</gene>
<feature type="region of interest" description="Disordered" evidence="6">
    <location>
        <begin position="345"/>
        <end position="450"/>
    </location>
</feature>
<evidence type="ECO:0008006" key="9">
    <source>
        <dbReference type="Google" id="ProtNLM"/>
    </source>
</evidence>
<feature type="region of interest" description="Disordered" evidence="6">
    <location>
        <begin position="668"/>
        <end position="697"/>
    </location>
</feature>
<evidence type="ECO:0000256" key="2">
    <source>
        <dbReference type="ARBA" id="ARBA00006662"/>
    </source>
</evidence>
<dbReference type="PANTHER" id="PTHR14899:SF0">
    <property type="entry name" value="G KINASE-ANCHORING PROTEIN 1"/>
    <property type="match status" value="1"/>
</dbReference>
<name>A0A7J5ZLS7_AMEME</name>
<feature type="compositionally biased region" description="Basic residues" evidence="6">
    <location>
        <begin position="493"/>
        <end position="503"/>
    </location>
</feature>
<dbReference type="GO" id="GO:0007165">
    <property type="term" value="P:signal transduction"/>
    <property type="evidence" value="ECO:0007669"/>
    <property type="project" value="InterPro"/>
</dbReference>
<feature type="region of interest" description="Disordered" evidence="6">
    <location>
        <begin position="566"/>
        <end position="587"/>
    </location>
</feature>
<feature type="compositionally biased region" description="Polar residues" evidence="6">
    <location>
        <begin position="412"/>
        <end position="444"/>
    </location>
</feature>
<reference evidence="7 8" key="1">
    <citation type="submission" date="2020-02" db="EMBL/GenBank/DDBJ databases">
        <title>A chromosome-scale genome assembly of the black bullhead catfish (Ameiurus melas).</title>
        <authorList>
            <person name="Wen M."/>
            <person name="Zham M."/>
            <person name="Cabau C."/>
            <person name="Klopp C."/>
            <person name="Donnadieu C."/>
            <person name="Roques C."/>
            <person name="Bouchez O."/>
            <person name="Lampietro C."/>
            <person name="Jouanno E."/>
            <person name="Herpin A."/>
            <person name="Louis A."/>
            <person name="Berthelot C."/>
            <person name="Parey E."/>
            <person name="Roest-Crollius H."/>
            <person name="Braasch I."/>
            <person name="Postlethwait J."/>
            <person name="Robinson-Rechavi M."/>
            <person name="Echchiki A."/>
            <person name="Begum T."/>
            <person name="Montfort J."/>
            <person name="Schartl M."/>
            <person name="Bobe J."/>
            <person name="Guiguen Y."/>
        </authorList>
    </citation>
    <scope>NUCLEOTIDE SEQUENCE [LARGE SCALE GENOMIC DNA]</scope>
    <source>
        <strain evidence="7">M_S1</strain>
        <tissue evidence="7">Blood</tissue>
    </source>
</reference>
<accession>A0A7J5ZLS7</accession>
<dbReference type="PANTHER" id="PTHR14899">
    <property type="entry name" value="G KINASE ANCHORING PROTEIN 1"/>
    <property type="match status" value="1"/>
</dbReference>
<dbReference type="Proteomes" id="UP000593565">
    <property type="component" value="Unassembled WGS sequence"/>
</dbReference>
<sequence>MEQPLMPRESGQYVAGRSRDVFVDEEGVKKVAEMLYMLRDSEAFTATGWKMMNPLAPSPDTDEAINWVFVTDTMNFSFWPDREDQQCEVNYRGTTYRGYMSLCAAITRAMDEGVPITDPAYFSQMSEDDLARVLRSDNDTPMPMLKERHQALTEAGRVLLQHGGSFRSFISHGQNDAEKMVRYIVDNIPSYKDEATFEGKRISFYKRAQILVADFWGIMQARGEGNIPNLDYLTMFADYRVPQALVYLEALRYSDALTEALKKGELLSSGERREVEIRGCSVWCVEKIKNHLRQLRLLQTVKPTAVVHDFRRHIAADVLCSRSSMASALISVPTTASRFALLQVDSDSDSDSDTGKAKSSRETGKSSRSGKSAGAKSNQSTDKKKDKKKKKKEQQQSETNELRNLAFKKLPQKSSAPPSTLTLQGLASELLNSADRTSAPQESWQEWKQRDERLTSELYEADLEKALMLSKLEFEEQKKDPVSAETASPKAKGGGKKEKKKNQQGKDKRITVSLKDFQQEGNMDPPSKRPEREEPKPAHTAVQEKRFFNQLEDDVNRIVQRDKRREQFSCSAGQEVNTSSEQEQDVRTEQLKFELEKKDREIEKLKKTISQWEERYKEVKARNGQLLKMLQQGEMKDKAEILQQVEELLNIKEELTKQVTLLHASLEQERSKVKGLQSEQPKHQTNRKGKKAPEGDL</sequence>
<dbReference type="GO" id="GO:0005794">
    <property type="term" value="C:Golgi apparatus"/>
    <property type="evidence" value="ECO:0007669"/>
    <property type="project" value="UniProtKB-SubCell"/>
</dbReference>
<feature type="coiled-coil region" evidence="5">
    <location>
        <begin position="588"/>
        <end position="658"/>
    </location>
</feature>
<dbReference type="EMBL" id="JAAGNN010000029">
    <property type="protein sequence ID" value="KAF4070527.1"/>
    <property type="molecule type" value="Genomic_DNA"/>
</dbReference>